<evidence type="ECO:0000313" key="3">
    <source>
        <dbReference type="Proteomes" id="UP000576209"/>
    </source>
</evidence>
<proteinExistence type="predicted"/>
<keyword evidence="3" id="KW-1185">Reference proteome</keyword>
<dbReference type="EMBL" id="JACIFF010000003">
    <property type="protein sequence ID" value="MBB4078818.1"/>
    <property type="molecule type" value="Genomic_DNA"/>
</dbReference>
<evidence type="ECO:0008006" key="4">
    <source>
        <dbReference type="Google" id="ProtNLM"/>
    </source>
</evidence>
<sequence>MRNRLVSLLLLCFTFAGTQVQAKSEYSYAFTPEASAVYQDIMRLELDLAETGIRSLRATDPRNLVAYHLESYIDFFRLYLSGDERLDGQLAERFDRRIVALEGGDETSPYYNYALAEARLHRSLTDLRFERHLAAFRNLNRAYKNLRDNAERFPDFLPTYKDLGLLHAAVGSIPPQFKWGVELFSSLTGTIAGGRAELRRALQDKDGPFYLETRVLNAFMELHLADRPDLAYRSITALNLKPAKNNLHCFILASVLMHNDRNGEALVLLERQRRGGTEADFPYLDFMLGQAKLRNLNPQARAHFQSFLLRYPGRHFREEALQKIAWSYLLEGNLPRYHRAMAEIEGGSRAGGDESAVREAAAAHAPHLGLLRARLLFDGGYFLRARAELDAINLATLSPDEKLEYRYRTGRVLGGLKDYAGALSFYEHTITTGRNNPAYYACNAALQAGLLEEERANYTTAKKYFQTCLEISPAEYRTGLHMLAKAGLDRLSGK</sequence>
<comment type="caution">
    <text evidence="2">The sequence shown here is derived from an EMBL/GenBank/DDBJ whole genome shotgun (WGS) entry which is preliminary data.</text>
</comment>
<reference evidence="2 3" key="1">
    <citation type="submission" date="2020-08" db="EMBL/GenBank/DDBJ databases">
        <title>Genomic Encyclopedia of Type Strains, Phase IV (KMG-IV): sequencing the most valuable type-strain genomes for metagenomic binning, comparative biology and taxonomic classification.</title>
        <authorList>
            <person name="Goeker M."/>
        </authorList>
    </citation>
    <scope>NUCLEOTIDE SEQUENCE [LARGE SCALE GENOMIC DNA]</scope>
    <source>
        <strain evidence="2 3">DSM 105137</strain>
    </source>
</reference>
<dbReference type="InterPro" id="IPR011990">
    <property type="entry name" value="TPR-like_helical_dom_sf"/>
</dbReference>
<organism evidence="2 3">
    <name type="scientific">Neolewinella aquimaris</name>
    <dbReference type="NCBI Taxonomy" id="1835722"/>
    <lineage>
        <taxon>Bacteria</taxon>
        <taxon>Pseudomonadati</taxon>
        <taxon>Bacteroidota</taxon>
        <taxon>Saprospiria</taxon>
        <taxon>Saprospirales</taxon>
        <taxon>Lewinellaceae</taxon>
        <taxon>Neolewinella</taxon>
    </lineage>
</organism>
<dbReference type="RefSeq" id="WP_183495061.1">
    <property type="nucleotide sequence ID" value="NZ_JACIFF010000003.1"/>
</dbReference>
<keyword evidence="1" id="KW-0732">Signal</keyword>
<feature type="signal peptide" evidence="1">
    <location>
        <begin position="1"/>
        <end position="22"/>
    </location>
</feature>
<gene>
    <name evidence="2" type="ORF">GGR28_001435</name>
</gene>
<dbReference type="Proteomes" id="UP000576209">
    <property type="component" value="Unassembled WGS sequence"/>
</dbReference>
<feature type="chain" id="PRO_5032439691" description="Tetratricopeptide repeat protein" evidence="1">
    <location>
        <begin position="23"/>
        <end position="494"/>
    </location>
</feature>
<evidence type="ECO:0000313" key="2">
    <source>
        <dbReference type="EMBL" id="MBB4078818.1"/>
    </source>
</evidence>
<dbReference type="Gene3D" id="1.25.40.10">
    <property type="entry name" value="Tetratricopeptide repeat domain"/>
    <property type="match status" value="1"/>
</dbReference>
<evidence type="ECO:0000256" key="1">
    <source>
        <dbReference type="SAM" id="SignalP"/>
    </source>
</evidence>
<protein>
    <recommendedName>
        <fullName evidence="4">Tetratricopeptide repeat protein</fullName>
    </recommendedName>
</protein>
<dbReference type="SUPFAM" id="SSF48452">
    <property type="entry name" value="TPR-like"/>
    <property type="match status" value="1"/>
</dbReference>
<name>A0A840E9V5_9BACT</name>
<dbReference type="AlphaFoldDB" id="A0A840E9V5"/>
<accession>A0A840E9V5</accession>